<feature type="region of interest" description="Disordered" evidence="1">
    <location>
        <begin position="135"/>
        <end position="164"/>
    </location>
</feature>
<name>A0ABW8VM64_9BACI</name>
<evidence type="ECO:0000259" key="3">
    <source>
        <dbReference type="Pfam" id="PF13115"/>
    </source>
</evidence>
<sequence>MKKTLLFLTMGIIALFISACGNSNGDEPAEKDNNMEPIEAKLDVPEKSGKGQAVALSTKVTQGDENVDDADEVKYEIWKNGHKDESEMIEAKHEKDGVYTAEKTFDKDGIYTVQVHVTARDMHTMPKAEIAVGNTEGEDQDHGGDDGNDHQGHHESTVSIHLKKPDTVKAEEKADWKVHVENEGEALEGAELRLEIYKEGQEKHEWVDMTPGEPGEYSVTYAFPEKGSYNVQVHVTKGEEIHEHTMQTVEVE</sequence>
<feature type="domain" description="YtkA-like" evidence="3">
    <location>
        <begin position="34"/>
        <end position="116"/>
    </location>
</feature>
<dbReference type="EMBL" id="JBJOSA010000004">
    <property type="protein sequence ID" value="MFL8936479.1"/>
    <property type="molecule type" value="Genomic_DNA"/>
</dbReference>
<dbReference type="PROSITE" id="PS51257">
    <property type="entry name" value="PROKAR_LIPOPROTEIN"/>
    <property type="match status" value="1"/>
</dbReference>
<dbReference type="InterPro" id="IPR032693">
    <property type="entry name" value="YtkA-like_dom"/>
</dbReference>
<protein>
    <submittedName>
        <fullName evidence="4">FixH family protein</fullName>
    </submittedName>
</protein>
<feature type="compositionally biased region" description="Basic and acidic residues" evidence="1">
    <location>
        <begin position="28"/>
        <end position="49"/>
    </location>
</feature>
<dbReference type="InterPro" id="IPR013783">
    <property type="entry name" value="Ig-like_fold"/>
</dbReference>
<dbReference type="Proteomes" id="UP001628668">
    <property type="component" value="Unassembled WGS sequence"/>
</dbReference>
<organism evidence="4 5">
    <name type="scientific">Rossellomorea oryzaecorticis</name>
    <dbReference type="NCBI Taxonomy" id="1396505"/>
    <lineage>
        <taxon>Bacteria</taxon>
        <taxon>Bacillati</taxon>
        <taxon>Bacillota</taxon>
        <taxon>Bacilli</taxon>
        <taxon>Bacillales</taxon>
        <taxon>Bacillaceae</taxon>
        <taxon>Rossellomorea</taxon>
    </lineage>
</organism>
<proteinExistence type="predicted"/>
<accession>A0ABW8VM64</accession>
<comment type="caution">
    <text evidence="4">The sequence shown here is derived from an EMBL/GenBank/DDBJ whole genome shotgun (WGS) entry which is preliminary data.</text>
</comment>
<keyword evidence="2" id="KW-0732">Signal</keyword>
<feature type="signal peptide" evidence="2">
    <location>
        <begin position="1"/>
        <end position="25"/>
    </location>
</feature>
<reference evidence="4 5" key="1">
    <citation type="submission" date="2024-12" db="EMBL/GenBank/DDBJ databases">
        <authorList>
            <person name="Li X."/>
            <person name="Zhang D."/>
        </authorList>
    </citation>
    <scope>NUCLEOTIDE SEQUENCE [LARGE SCALE GENOMIC DNA]</scope>
    <source>
        <strain evidence="4 5">JCM19602</strain>
    </source>
</reference>
<feature type="chain" id="PRO_5046442056" evidence="2">
    <location>
        <begin position="26"/>
        <end position="252"/>
    </location>
</feature>
<feature type="domain" description="YtkA-like" evidence="3">
    <location>
        <begin position="156"/>
        <end position="234"/>
    </location>
</feature>
<feature type="region of interest" description="Disordered" evidence="1">
    <location>
        <begin position="25"/>
        <end position="67"/>
    </location>
</feature>
<evidence type="ECO:0000256" key="2">
    <source>
        <dbReference type="SAM" id="SignalP"/>
    </source>
</evidence>
<dbReference type="Pfam" id="PF13115">
    <property type="entry name" value="YtkA"/>
    <property type="match status" value="2"/>
</dbReference>
<feature type="compositionally biased region" description="Basic and acidic residues" evidence="1">
    <location>
        <begin position="140"/>
        <end position="156"/>
    </location>
</feature>
<evidence type="ECO:0000313" key="5">
    <source>
        <dbReference type="Proteomes" id="UP001628668"/>
    </source>
</evidence>
<gene>
    <name evidence="4" type="ORF">ACKA06_06705</name>
</gene>
<dbReference type="Gene3D" id="2.60.40.60">
    <property type="entry name" value="Cadherins"/>
    <property type="match status" value="1"/>
</dbReference>
<evidence type="ECO:0000256" key="1">
    <source>
        <dbReference type="SAM" id="MobiDB-lite"/>
    </source>
</evidence>
<keyword evidence="5" id="KW-1185">Reference proteome</keyword>
<dbReference type="RefSeq" id="WP_197670634.1">
    <property type="nucleotide sequence ID" value="NZ_JBJOSA010000004.1"/>
</dbReference>
<dbReference type="Gene3D" id="2.60.40.10">
    <property type="entry name" value="Immunoglobulins"/>
    <property type="match status" value="1"/>
</dbReference>
<evidence type="ECO:0000313" key="4">
    <source>
        <dbReference type="EMBL" id="MFL8936479.1"/>
    </source>
</evidence>